<dbReference type="RefSeq" id="WP_188777484.1">
    <property type="nucleotide sequence ID" value="NZ_BMMB01000010.1"/>
</dbReference>
<dbReference type="Proteomes" id="UP001185028">
    <property type="component" value="Unassembled WGS sequence"/>
</dbReference>
<reference evidence="1 2" key="1">
    <citation type="submission" date="2023-07" db="EMBL/GenBank/DDBJ databases">
        <title>Genomic Encyclopedia of Type Strains, Phase IV (KMG-IV): sequencing the most valuable type-strain genomes for metagenomic binning, comparative biology and taxonomic classification.</title>
        <authorList>
            <person name="Goeker M."/>
        </authorList>
    </citation>
    <scope>NUCLEOTIDE SEQUENCE [LARGE SCALE GENOMIC DNA]</scope>
    <source>
        <strain evidence="1 2">DSM 22170</strain>
    </source>
</reference>
<evidence type="ECO:0000313" key="2">
    <source>
        <dbReference type="Proteomes" id="UP001185028"/>
    </source>
</evidence>
<proteinExistence type="predicted"/>
<sequence>MIYFVRKSEVEQLPSDPTALQHRLRQMVDHNEAISIDRMPVELQLDSLQMLMGNPVFTPVLVQGEHVERFLRSPLRGYASEVYMESLEVVTNYLHELQEEIVRVSDVLTRYRKDDASHTTERESIRQMLIDLGERREVLALVLQKMRSRIDAQMKEEKERMARYELDGGQV</sequence>
<comment type="caution">
    <text evidence="1">The sequence shown here is derived from an EMBL/GenBank/DDBJ whole genome shotgun (WGS) entry which is preliminary data.</text>
</comment>
<evidence type="ECO:0000313" key="1">
    <source>
        <dbReference type="EMBL" id="MDR6245377.1"/>
    </source>
</evidence>
<organism evidence="1 2">
    <name type="scientific">Paenibacillus hunanensis</name>
    <dbReference type="NCBI Taxonomy" id="539262"/>
    <lineage>
        <taxon>Bacteria</taxon>
        <taxon>Bacillati</taxon>
        <taxon>Bacillota</taxon>
        <taxon>Bacilli</taxon>
        <taxon>Bacillales</taxon>
        <taxon>Paenibacillaceae</taxon>
        <taxon>Paenibacillus</taxon>
    </lineage>
</organism>
<dbReference type="EMBL" id="JAVDQH010000014">
    <property type="protein sequence ID" value="MDR6245377.1"/>
    <property type="molecule type" value="Genomic_DNA"/>
</dbReference>
<gene>
    <name evidence="1" type="ORF">JOC58_003290</name>
</gene>
<keyword evidence="2" id="KW-1185">Reference proteome</keyword>
<accession>A0ABU1J345</accession>
<protein>
    <submittedName>
        <fullName evidence="1">Fe2+ transport system protein B</fullName>
    </submittedName>
</protein>
<name>A0ABU1J345_9BACL</name>